<evidence type="ECO:0000313" key="2">
    <source>
        <dbReference type="EMBL" id="NKY15004.1"/>
    </source>
</evidence>
<dbReference type="EMBL" id="JAAXOU010000128">
    <property type="protein sequence ID" value="NKY15004.1"/>
    <property type="molecule type" value="Genomic_DNA"/>
</dbReference>
<comment type="caution">
    <text evidence="2">The sequence shown here is derived from an EMBL/GenBank/DDBJ whole genome shotgun (WGS) entry which is preliminary data.</text>
</comment>
<dbReference type="RefSeq" id="WP_168439209.1">
    <property type="nucleotide sequence ID" value="NZ_JAAXOU010000128.1"/>
</dbReference>
<keyword evidence="3" id="KW-1185">Reference proteome</keyword>
<accession>A0AA44DE68</accession>
<organism evidence="2 3">
    <name type="scientific">Streptomyces somaliensis (strain ATCC 33201 / DSM 40738 / JCM 12659 / KCTC 9044 / NCTC 11332 / NRRL B-12077 / IP 733)</name>
    <dbReference type="NCBI Taxonomy" id="1134445"/>
    <lineage>
        <taxon>Bacteria</taxon>
        <taxon>Bacillati</taxon>
        <taxon>Actinomycetota</taxon>
        <taxon>Actinomycetes</taxon>
        <taxon>Kitasatosporales</taxon>
        <taxon>Streptomycetaceae</taxon>
        <taxon>Streptomyces</taxon>
    </lineage>
</organism>
<name>A0AA44DE68_STRE0</name>
<evidence type="ECO:0000313" key="3">
    <source>
        <dbReference type="Proteomes" id="UP000570003"/>
    </source>
</evidence>
<sequence length="99" mass="10830">MRYKLTFIVGAAVGYVLGTRAGRERYEQLRSSARRLTANPAVRNAAESAAQTGRQVAGQAYHAVSGKVGDRMPESVAERVRSLRGRGRYAEDDWGTTNT</sequence>
<evidence type="ECO:0000256" key="1">
    <source>
        <dbReference type="SAM" id="MobiDB-lite"/>
    </source>
</evidence>
<protein>
    <submittedName>
        <fullName evidence="2">YtxH domain-containing protein</fullName>
    </submittedName>
</protein>
<feature type="compositionally biased region" description="Basic and acidic residues" evidence="1">
    <location>
        <begin position="68"/>
        <end position="81"/>
    </location>
</feature>
<feature type="region of interest" description="Disordered" evidence="1">
    <location>
        <begin position="61"/>
        <end position="99"/>
    </location>
</feature>
<proteinExistence type="predicted"/>
<dbReference type="Proteomes" id="UP000570003">
    <property type="component" value="Unassembled WGS sequence"/>
</dbReference>
<gene>
    <name evidence="2" type="ORF">HGA06_12785</name>
</gene>
<dbReference type="AlphaFoldDB" id="A0AA44DE68"/>
<reference evidence="2 3" key="1">
    <citation type="submission" date="2020-04" db="EMBL/GenBank/DDBJ databases">
        <title>MicrobeNet Type strains.</title>
        <authorList>
            <person name="Nicholson A.C."/>
        </authorList>
    </citation>
    <scope>NUCLEOTIDE SEQUENCE [LARGE SCALE GENOMIC DNA]</scope>
    <source>
        <strain evidence="2 3">DSM 40738</strain>
    </source>
</reference>